<evidence type="ECO:0000259" key="5">
    <source>
        <dbReference type="PROSITE" id="PS50931"/>
    </source>
</evidence>
<dbReference type="Proteomes" id="UP000218896">
    <property type="component" value="Unassembled WGS sequence"/>
</dbReference>
<evidence type="ECO:0000313" key="7">
    <source>
        <dbReference type="Proteomes" id="UP000218896"/>
    </source>
</evidence>
<keyword evidence="2" id="KW-0805">Transcription regulation</keyword>
<sequence>MQHWDRIEAFVQVVRQGSFANAARHLGVSSSHVSRLVTRLETQLDTQLLYRTTRQLGLTDAGEVYFNHCAHLFDGFQEALNAIGDYQQRPSGVLRLTCAATFGERYIAPLVNNFLLRHPQLTVDQEYTNRWVDIVNEGFDVGVRAGSMPSSSLIGRRLCDRREYVVGSPAYFRQRPRPESLDDLASHNCLVGSNDYWSFDVAQQHRTLRVHGNWRGNSGEALLDAVLKGIGLAQLPDYYVQPYLETGELVSVLDDCMCTHTAVWVVYPRHRHVSPKVRQFVDFLVENINADETPQ</sequence>
<dbReference type="PROSITE" id="PS50931">
    <property type="entry name" value="HTH_LYSR"/>
    <property type="match status" value="1"/>
</dbReference>
<feature type="domain" description="HTH lysR-type" evidence="5">
    <location>
        <begin position="1"/>
        <end position="59"/>
    </location>
</feature>
<dbReference type="Pfam" id="PF03466">
    <property type="entry name" value="LysR_substrate"/>
    <property type="match status" value="1"/>
</dbReference>
<organism evidence="6 7">
    <name type="scientific">Halovibrio salipaludis</name>
    <dbReference type="NCBI Taxonomy" id="2032626"/>
    <lineage>
        <taxon>Bacteria</taxon>
        <taxon>Pseudomonadati</taxon>
        <taxon>Pseudomonadota</taxon>
        <taxon>Gammaproteobacteria</taxon>
        <taxon>Oceanospirillales</taxon>
        <taxon>Halomonadaceae</taxon>
        <taxon>Halovibrio</taxon>
    </lineage>
</organism>
<dbReference type="AlphaFoldDB" id="A0A2A2F7E1"/>
<proteinExistence type="inferred from homology"/>
<dbReference type="Gene3D" id="1.10.10.10">
    <property type="entry name" value="Winged helix-like DNA-binding domain superfamily/Winged helix DNA-binding domain"/>
    <property type="match status" value="1"/>
</dbReference>
<dbReference type="SUPFAM" id="SSF46785">
    <property type="entry name" value="Winged helix' DNA-binding domain"/>
    <property type="match status" value="1"/>
</dbReference>
<evidence type="ECO:0000256" key="1">
    <source>
        <dbReference type="ARBA" id="ARBA00009437"/>
    </source>
</evidence>
<dbReference type="FunFam" id="1.10.10.10:FF:000001">
    <property type="entry name" value="LysR family transcriptional regulator"/>
    <property type="match status" value="1"/>
</dbReference>
<evidence type="ECO:0000256" key="2">
    <source>
        <dbReference type="ARBA" id="ARBA00023015"/>
    </source>
</evidence>
<dbReference type="InterPro" id="IPR000847">
    <property type="entry name" value="LysR_HTH_N"/>
</dbReference>
<dbReference type="GO" id="GO:0003700">
    <property type="term" value="F:DNA-binding transcription factor activity"/>
    <property type="evidence" value="ECO:0007669"/>
    <property type="project" value="InterPro"/>
</dbReference>
<dbReference type="EMBL" id="NSKD01000003">
    <property type="protein sequence ID" value="PAU80522.1"/>
    <property type="molecule type" value="Genomic_DNA"/>
</dbReference>
<dbReference type="Pfam" id="PF00126">
    <property type="entry name" value="HTH_1"/>
    <property type="match status" value="1"/>
</dbReference>
<accession>A0A2A2F7E1</accession>
<name>A0A2A2F7E1_9GAMM</name>
<evidence type="ECO:0000256" key="4">
    <source>
        <dbReference type="ARBA" id="ARBA00023163"/>
    </source>
</evidence>
<dbReference type="InterPro" id="IPR005119">
    <property type="entry name" value="LysR_subst-bd"/>
</dbReference>
<dbReference type="InterPro" id="IPR036390">
    <property type="entry name" value="WH_DNA-bd_sf"/>
</dbReference>
<dbReference type="GO" id="GO:0006351">
    <property type="term" value="P:DNA-templated transcription"/>
    <property type="evidence" value="ECO:0007669"/>
    <property type="project" value="TreeGrafter"/>
</dbReference>
<dbReference type="OrthoDB" id="9815676at2"/>
<reference evidence="6 7" key="1">
    <citation type="submission" date="2017-08" db="EMBL/GenBank/DDBJ databases">
        <title>Halovibrio sewagensis sp. nov., isolated from wastewater of high salinity.</title>
        <authorList>
            <person name="Dong X."/>
            <person name="Zhang G."/>
        </authorList>
    </citation>
    <scope>NUCLEOTIDE SEQUENCE [LARGE SCALE GENOMIC DNA]</scope>
    <source>
        <strain evidence="6 7">YL5-2</strain>
    </source>
</reference>
<evidence type="ECO:0000313" key="6">
    <source>
        <dbReference type="EMBL" id="PAU80522.1"/>
    </source>
</evidence>
<gene>
    <name evidence="6" type="ORF">CK501_08775</name>
</gene>
<keyword evidence="3" id="KW-0238">DNA-binding</keyword>
<comment type="caution">
    <text evidence="6">The sequence shown here is derived from an EMBL/GenBank/DDBJ whole genome shotgun (WGS) entry which is preliminary data.</text>
</comment>
<keyword evidence="4" id="KW-0804">Transcription</keyword>
<dbReference type="InterPro" id="IPR036388">
    <property type="entry name" value="WH-like_DNA-bd_sf"/>
</dbReference>
<protein>
    <submittedName>
        <fullName evidence="6">LysR family transcriptional regulator</fullName>
    </submittedName>
</protein>
<dbReference type="SUPFAM" id="SSF53850">
    <property type="entry name" value="Periplasmic binding protein-like II"/>
    <property type="match status" value="1"/>
</dbReference>
<dbReference type="FunFam" id="3.40.190.290:FF:000001">
    <property type="entry name" value="Transcriptional regulator, LysR family"/>
    <property type="match status" value="1"/>
</dbReference>
<dbReference type="InterPro" id="IPR058163">
    <property type="entry name" value="LysR-type_TF_proteobact-type"/>
</dbReference>
<dbReference type="Gene3D" id="3.40.190.290">
    <property type="match status" value="1"/>
</dbReference>
<evidence type="ECO:0000256" key="3">
    <source>
        <dbReference type="ARBA" id="ARBA00023125"/>
    </source>
</evidence>
<dbReference type="RefSeq" id="WP_095617359.1">
    <property type="nucleotide sequence ID" value="NZ_NSKD01000003.1"/>
</dbReference>
<dbReference type="PANTHER" id="PTHR30537:SF10">
    <property type="entry name" value="TRANSCRIPTIONAL REGULATOR-RELATED"/>
    <property type="match status" value="1"/>
</dbReference>
<comment type="similarity">
    <text evidence="1">Belongs to the LysR transcriptional regulatory family.</text>
</comment>
<keyword evidence="7" id="KW-1185">Reference proteome</keyword>
<dbReference type="GO" id="GO:0043565">
    <property type="term" value="F:sequence-specific DNA binding"/>
    <property type="evidence" value="ECO:0007669"/>
    <property type="project" value="TreeGrafter"/>
</dbReference>
<dbReference type="PANTHER" id="PTHR30537">
    <property type="entry name" value="HTH-TYPE TRANSCRIPTIONAL REGULATOR"/>
    <property type="match status" value="1"/>
</dbReference>